<dbReference type="PROSITE" id="PS50987">
    <property type="entry name" value="HTH_ARSR_2"/>
    <property type="match status" value="1"/>
</dbReference>
<dbReference type="Proteomes" id="UP000550736">
    <property type="component" value="Unassembled WGS sequence"/>
</dbReference>
<evidence type="ECO:0000313" key="6">
    <source>
        <dbReference type="EMBL" id="NMK98925.1"/>
    </source>
</evidence>
<gene>
    <name evidence="7" type="ORF">EQ811_11050</name>
    <name evidence="6" type="ORF">HHM13_12745</name>
    <name evidence="5" type="ORF">HHM24_13675</name>
</gene>
<feature type="domain" description="HTH arsR-type" evidence="4">
    <location>
        <begin position="10"/>
        <end position="104"/>
    </location>
</feature>
<dbReference type="InterPro" id="IPR051011">
    <property type="entry name" value="Metal_resp_trans_reg"/>
</dbReference>
<evidence type="ECO:0000259" key="4">
    <source>
        <dbReference type="PROSITE" id="PS50987"/>
    </source>
</evidence>
<dbReference type="AlphaFoldDB" id="A0A0U1E5I4"/>
<dbReference type="SUPFAM" id="SSF46785">
    <property type="entry name" value="Winged helix' DNA-binding domain"/>
    <property type="match status" value="1"/>
</dbReference>
<organism evidence="7 8">
    <name type="scientific">Staphylococcus capitis</name>
    <dbReference type="NCBI Taxonomy" id="29388"/>
    <lineage>
        <taxon>Bacteria</taxon>
        <taxon>Bacillati</taxon>
        <taxon>Bacillota</taxon>
        <taxon>Bacilli</taxon>
        <taxon>Bacillales</taxon>
        <taxon>Staphylococcaceae</taxon>
        <taxon>Staphylococcus</taxon>
    </lineage>
</organism>
<dbReference type="CDD" id="cd00090">
    <property type="entry name" value="HTH_ARSR"/>
    <property type="match status" value="1"/>
</dbReference>
<dbReference type="NCBIfam" id="NF033788">
    <property type="entry name" value="HTH_metalloreg"/>
    <property type="match status" value="1"/>
</dbReference>
<dbReference type="PANTHER" id="PTHR43132:SF6">
    <property type="entry name" value="HTH-TYPE TRANSCRIPTIONAL REPRESSOR CZRA"/>
    <property type="match status" value="1"/>
</dbReference>
<dbReference type="eggNOG" id="COG0640">
    <property type="taxonomic scope" value="Bacteria"/>
</dbReference>
<evidence type="ECO:0000256" key="2">
    <source>
        <dbReference type="ARBA" id="ARBA00023125"/>
    </source>
</evidence>
<evidence type="ECO:0000313" key="5">
    <source>
        <dbReference type="EMBL" id="NMK55765.1"/>
    </source>
</evidence>
<dbReference type="EMBL" id="SCHC01000005">
    <property type="protein sequence ID" value="TBW75547.1"/>
    <property type="molecule type" value="Genomic_DNA"/>
</dbReference>
<sequence>MNDIDQNKHTDVDTLSKVTEIFKALSDLNRLRIMELLEFGEASVGHISHTLNMSQSNVSHQLKLLKSTHLVKSKRQGQSMIYSLDDKHVSTLLKQAIHHASHPNEGGS</sequence>
<reference evidence="7 8" key="1">
    <citation type="journal article" date="2019" name="Sci. Transl. Med.">
        <title>Quorum sensing between bacterial species on the skin protects against epidermal injury in atopic dermatitis.</title>
        <authorList>
            <person name="Williams M.R."/>
        </authorList>
    </citation>
    <scope>NUCLEOTIDE SEQUENCE [LARGE SCALE GENOMIC DNA]</scope>
    <source>
        <strain evidence="7 8">H8</strain>
    </source>
</reference>
<reference evidence="9 10" key="2">
    <citation type="submission" date="2020-04" db="EMBL/GenBank/DDBJ databases">
        <title>The Epidemiology and Molecular Characteristics of Linezolid-Resistant Staphylococcus capitis in Huashan Hospital, Shanghai.</title>
        <authorList>
            <person name="Ding L."/>
            <person name="Li P."/>
            <person name="Yang Y."/>
            <person name="Lin D."/>
            <person name="Xu X."/>
        </authorList>
    </citation>
    <scope>NUCLEOTIDE SEQUENCE [LARGE SCALE GENOMIC DNA]</scope>
    <source>
        <strain evidence="6 10">12-86</strain>
        <strain evidence="5 9">17-84</strain>
    </source>
</reference>
<dbReference type="Proteomes" id="UP000291949">
    <property type="component" value="Unassembled WGS sequence"/>
</dbReference>
<dbReference type="GO" id="GO:0003700">
    <property type="term" value="F:DNA-binding transcription factor activity"/>
    <property type="evidence" value="ECO:0007669"/>
    <property type="project" value="InterPro"/>
</dbReference>
<proteinExistence type="predicted"/>
<keyword evidence="2" id="KW-0238">DNA-binding</keyword>
<dbReference type="InterPro" id="IPR036390">
    <property type="entry name" value="WH_DNA-bd_sf"/>
</dbReference>
<keyword evidence="1" id="KW-0805">Transcription regulation</keyword>
<dbReference type="InterPro" id="IPR001845">
    <property type="entry name" value="HTH_ArsR_DNA-bd_dom"/>
</dbReference>
<dbReference type="GO" id="GO:0003677">
    <property type="term" value="F:DNA binding"/>
    <property type="evidence" value="ECO:0007669"/>
    <property type="project" value="UniProtKB-KW"/>
</dbReference>
<protein>
    <submittedName>
        <fullName evidence="5 7">Transcriptional regulator</fullName>
    </submittedName>
</protein>
<keyword evidence="9" id="KW-1185">Reference proteome</keyword>
<evidence type="ECO:0000313" key="9">
    <source>
        <dbReference type="Proteomes" id="UP000538955"/>
    </source>
</evidence>
<dbReference type="EMBL" id="JABBMI010000123">
    <property type="protein sequence ID" value="NMK55765.1"/>
    <property type="molecule type" value="Genomic_DNA"/>
</dbReference>
<comment type="caution">
    <text evidence="7">The sequence shown here is derived from an EMBL/GenBank/DDBJ whole genome shotgun (WGS) entry which is preliminary data.</text>
</comment>
<dbReference type="PANTHER" id="PTHR43132">
    <property type="entry name" value="ARSENICAL RESISTANCE OPERON REPRESSOR ARSR-RELATED"/>
    <property type="match status" value="1"/>
</dbReference>
<dbReference type="SMART" id="SM00418">
    <property type="entry name" value="HTH_ARSR"/>
    <property type="match status" value="1"/>
</dbReference>
<evidence type="ECO:0000313" key="10">
    <source>
        <dbReference type="Proteomes" id="UP000550736"/>
    </source>
</evidence>
<accession>A0A0U1E5I4</accession>
<dbReference type="Pfam" id="PF01022">
    <property type="entry name" value="HTH_5"/>
    <property type="match status" value="1"/>
</dbReference>
<dbReference type="InterPro" id="IPR036388">
    <property type="entry name" value="WH-like_DNA-bd_sf"/>
</dbReference>
<name>A0A0U1E5I4_STACP</name>
<evidence type="ECO:0000313" key="7">
    <source>
        <dbReference type="EMBL" id="TBW75547.1"/>
    </source>
</evidence>
<dbReference type="EMBL" id="JABBLX010000075">
    <property type="protein sequence ID" value="NMK98925.1"/>
    <property type="molecule type" value="Genomic_DNA"/>
</dbReference>
<dbReference type="Gene3D" id="1.10.10.10">
    <property type="entry name" value="Winged helix-like DNA-binding domain superfamily/Winged helix DNA-binding domain"/>
    <property type="match status" value="1"/>
</dbReference>
<dbReference type="PRINTS" id="PR00778">
    <property type="entry name" value="HTHARSR"/>
</dbReference>
<dbReference type="Proteomes" id="UP000538955">
    <property type="component" value="Unassembled WGS sequence"/>
</dbReference>
<keyword evidence="3" id="KW-0804">Transcription</keyword>
<evidence type="ECO:0000256" key="1">
    <source>
        <dbReference type="ARBA" id="ARBA00023015"/>
    </source>
</evidence>
<dbReference type="InterPro" id="IPR011991">
    <property type="entry name" value="ArsR-like_HTH"/>
</dbReference>
<evidence type="ECO:0000313" key="8">
    <source>
        <dbReference type="Proteomes" id="UP000291949"/>
    </source>
</evidence>
<evidence type="ECO:0000256" key="3">
    <source>
        <dbReference type="ARBA" id="ARBA00023163"/>
    </source>
</evidence>